<proteinExistence type="predicted"/>
<organism evidence="2 3">
    <name type="scientific">Levilactobacillus bambusae</name>
    <dbReference type="NCBI Taxonomy" id="2024736"/>
    <lineage>
        <taxon>Bacteria</taxon>
        <taxon>Bacillati</taxon>
        <taxon>Bacillota</taxon>
        <taxon>Bacilli</taxon>
        <taxon>Lactobacillales</taxon>
        <taxon>Lactobacillaceae</taxon>
        <taxon>Levilactobacillus</taxon>
    </lineage>
</organism>
<protein>
    <submittedName>
        <fullName evidence="2">Energy coupling factor transporter S component ThiW</fullName>
    </submittedName>
</protein>
<feature type="transmembrane region" description="Helical" evidence="1">
    <location>
        <begin position="39"/>
        <end position="60"/>
    </location>
</feature>
<keyword evidence="3" id="KW-1185">Reference proteome</keyword>
<dbReference type="Pfam" id="PF09512">
    <property type="entry name" value="ThiW"/>
    <property type="match status" value="1"/>
</dbReference>
<dbReference type="AlphaFoldDB" id="A0A2V1MZW8"/>
<accession>A0A2V1MZW8</accession>
<dbReference type="OrthoDB" id="5516776at2"/>
<sequence>MSNSVRRLTLASLLVALGVIGGSLFSFTIGVAKVAPMQHLINLVSAVLLGPWWALGQALATSVLRNVMGTGTVLAFPGSLFGAFIAGWVFRWTGSLISTAVGELVGDGIIGALAAYPVAAWFLGSKGALWLFIPSFFMSALVGTIIGYGLLRALWRPVIRPQLDKWRRTRAE</sequence>
<feature type="transmembrane region" description="Helical" evidence="1">
    <location>
        <begin position="12"/>
        <end position="32"/>
    </location>
</feature>
<feature type="transmembrane region" description="Helical" evidence="1">
    <location>
        <begin position="72"/>
        <end position="92"/>
    </location>
</feature>
<name>A0A2V1MZW8_9LACO</name>
<dbReference type="RefSeq" id="WP_109250260.1">
    <property type="nucleotide sequence ID" value="NZ_QCXQ01000002.1"/>
</dbReference>
<dbReference type="InterPro" id="IPR012652">
    <property type="entry name" value="ThiW"/>
</dbReference>
<feature type="transmembrane region" description="Helical" evidence="1">
    <location>
        <begin position="104"/>
        <end position="123"/>
    </location>
</feature>
<feature type="transmembrane region" description="Helical" evidence="1">
    <location>
        <begin position="129"/>
        <end position="151"/>
    </location>
</feature>
<evidence type="ECO:0000313" key="2">
    <source>
        <dbReference type="EMBL" id="PWG00313.1"/>
    </source>
</evidence>
<comment type="caution">
    <text evidence="2">The sequence shown here is derived from an EMBL/GenBank/DDBJ whole genome shotgun (WGS) entry which is preliminary data.</text>
</comment>
<dbReference type="Proteomes" id="UP000245080">
    <property type="component" value="Unassembled WGS sequence"/>
</dbReference>
<gene>
    <name evidence="2" type="primary">thiW</name>
    <name evidence="2" type="ORF">DCM90_05120</name>
</gene>
<dbReference type="PIRSF" id="PIRSF024534">
    <property type="entry name" value="ThiW"/>
    <property type="match status" value="1"/>
</dbReference>
<dbReference type="Gene3D" id="1.10.1760.20">
    <property type="match status" value="1"/>
</dbReference>
<keyword evidence="1" id="KW-0472">Membrane</keyword>
<evidence type="ECO:0000256" key="1">
    <source>
        <dbReference type="SAM" id="Phobius"/>
    </source>
</evidence>
<keyword evidence="1" id="KW-0812">Transmembrane</keyword>
<dbReference type="EMBL" id="QCXQ01000002">
    <property type="protein sequence ID" value="PWG00313.1"/>
    <property type="molecule type" value="Genomic_DNA"/>
</dbReference>
<evidence type="ECO:0000313" key="3">
    <source>
        <dbReference type="Proteomes" id="UP000245080"/>
    </source>
</evidence>
<dbReference type="NCBIfam" id="TIGR02359">
    <property type="entry name" value="thiW"/>
    <property type="match status" value="1"/>
</dbReference>
<reference evidence="2 3" key="1">
    <citation type="journal article" date="2018" name="Int. J. Syst. Evol. Microbiol.">
        <title>Lactobacillus bambusae sp. nov., isolated from a traditional fermented Ma-bamboo shoots of Taiwan.</title>
        <authorList>
            <person name="Wang L.-T."/>
        </authorList>
    </citation>
    <scope>NUCLEOTIDE SEQUENCE [LARGE SCALE GENOMIC DNA]</scope>
    <source>
        <strain evidence="2 3">BS-W1</strain>
    </source>
</reference>
<keyword evidence="1" id="KW-1133">Transmembrane helix</keyword>